<organism evidence="2">
    <name type="scientific">Alexandrium monilatum</name>
    <dbReference type="NCBI Taxonomy" id="311494"/>
    <lineage>
        <taxon>Eukaryota</taxon>
        <taxon>Sar</taxon>
        <taxon>Alveolata</taxon>
        <taxon>Dinophyceae</taxon>
        <taxon>Gonyaulacales</taxon>
        <taxon>Pyrocystaceae</taxon>
        <taxon>Alexandrium</taxon>
    </lineage>
</organism>
<reference evidence="2" key="1">
    <citation type="submission" date="2021-01" db="EMBL/GenBank/DDBJ databases">
        <authorList>
            <person name="Corre E."/>
            <person name="Pelletier E."/>
            <person name="Niang G."/>
            <person name="Scheremetjew M."/>
            <person name="Finn R."/>
            <person name="Kale V."/>
            <person name="Holt S."/>
            <person name="Cochrane G."/>
            <person name="Meng A."/>
            <person name="Brown T."/>
            <person name="Cohen L."/>
        </authorList>
    </citation>
    <scope>NUCLEOTIDE SEQUENCE</scope>
    <source>
        <strain evidence="2">CCMP3105</strain>
    </source>
</reference>
<protein>
    <submittedName>
        <fullName evidence="2">Uncharacterized protein</fullName>
    </submittedName>
</protein>
<accession>A0A7S4PYX1</accession>
<dbReference type="AlphaFoldDB" id="A0A7S4PYX1"/>
<sequence length="862" mass="94226">MAEQHPASGGADQSEDPGNFSPAISSPGNGTSTPAPSSETQGAVPAAVAPHPGSQSLVKPVFYVPDEIVVCVGAEDITVDLNAVSQQAEAFNAVRQARQRTEGKAGKDAHDVAGTGDGSGNGAKEAVLSFEDFAPGVQVFKNVVKYLEAIAAEERAAAAAAGELGVPAGVLKVNPGAFHLELDTDNVCNYLEAAAILRCPRLLRDSVLAPAAKELSSRRVLALLERILQITSRAEGAEGPSAPEPSARRDSPSYKVVESDGDASIDIEEEYVQGGVGGDGQEDGTAHEQVMQAFCQVIQRLCARLDAVDFKLTSALAAGSTWASLEVLRAYRIKVENLGRMNYALQSMTSTVKSFFYEEDKSQQQLKQEWKEHHFALHVFRKQIIESTLNSKNSSLKASAEKAMAGDGDYEVVPNDEDDYQEVLMQKPQASVLAEDDIPEAICDGVTDTTLAGLSGFVAYCDPLQTPPVLAAAMVRSLLLVSQVERARTLFESVFVRSRKVQAMVTGAAIPVDFLGSVRMHRVASIVLRRILARYESLPRGEFCHLVEDVLLKDFHDVSHCIELVLVNSLIQDIVVYCRVRTRSVGHLEDKLPENENSEAVGGSGGPVSPGDAELLRVRKVGEALFAAAFVLHNGFLPLTEEPDRKGENWPAGPLGVAECPWDSGDLDLPLLRHVPGSEDALHLLRRVLLRGLFRRQRAEIENDVPTTVRLWELGRWPTCRDAVLISEAFGFVGNCWRTLHDAKAKATWGDDGKDGRANWVADEEDLYQMFSDLEFWRLQPKELLTPWVPPQLLACHIAARCKLLDEQQRAVFEDNRNNLVEINRLRLIVTQLFAKLEVVEKRSLQSSQKQAEVIQTVRSLR</sequence>
<feature type="compositionally biased region" description="Polar residues" evidence="1">
    <location>
        <begin position="22"/>
        <end position="41"/>
    </location>
</feature>
<proteinExistence type="predicted"/>
<feature type="region of interest" description="Disordered" evidence="1">
    <location>
        <begin position="1"/>
        <end position="51"/>
    </location>
</feature>
<feature type="compositionally biased region" description="Basic and acidic residues" evidence="1">
    <location>
        <begin position="99"/>
        <end position="111"/>
    </location>
</feature>
<feature type="region of interest" description="Disordered" evidence="1">
    <location>
        <begin position="234"/>
        <end position="259"/>
    </location>
</feature>
<gene>
    <name evidence="2" type="ORF">AMON00008_LOCUS6741</name>
</gene>
<feature type="region of interest" description="Disordered" evidence="1">
    <location>
        <begin position="99"/>
        <end position="120"/>
    </location>
</feature>
<evidence type="ECO:0000256" key="1">
    <source>
        <dbReference type="SAM" id="MobiDB-lite"/>
    </source>
</evidence>
<dbReference type="EMBL" id="HBNR01010337">
    <property type="protein sequence ID" value="CAE4567122.1"/>
    <property type="molecule type" value="Transcribed_RNA"/>
</dbReference>
<name>A0A7S4PYX1_9DINO</name>
<evidence type="ECO:0000313" key="2">
    <source>
        <dbReference type="EMBL" id="CAE4567122.1"/>
    </source>
</evidence>